<dbReference type="SUPFAM" id="SSF159501">
    <property type="entry name" value="EreA/ChaN-like"/>
    <property type="match status" value="1"/>
</dbReference>
<sequence>MLACSPAEAPTAPPVSAAPAPPSIDCGRSIDGARALTRAGALILFGEIHGTHEVAEFVGGFVCQGLATGVEVRLGLEVPAAQNDAVQRYLASSGLESDRAALLAGAHWQREDQDGRSSVAMGALLERARQWRAGGLPIAVFPFDVDGEHAWNERDAAMAARILAETQAHPDALVVTLSGNLHNRTVQGLPWDSEARPMGMSIHAARPDALSLDLRHHGGSAWICMSDGCGATELSGAVEGPAWAIERWSVADEFGYGGAFWVDSITAAAPAVMDLAPAP</sequence>
<evidence type="ECO:0000313" key="3">
    <source>
        <dbReference type="Proteomes" id="UP000238823"/>
    </source>
</evidence>
<protein>
    <submittedName>
        <fullName evidence="2">Uncharacterized protein</fullName>
    </submittedName>
</protein>
<organism evidence="2 3">
    <name type="scientific">Enhygromyxa salina</name>
    <dbReference type="NCBI Taxonomy" id="215803"/>
    <lineage>
        <taxon>Bacteria</taxon>
        <taxon>Pseudomonadati</taxon>
        <taxon>Myxococcota</taxon>
        <taxon>Polyangia</taxon>
        <taxon>Nannocystales</taxon>
        <taxon>Nannocystaceae</taxon>
        <taxon>Enhygromyxa</taxon>
    </lineage>
</organism>
<comment type="caution">
    <text evidence="2">The sequence shown here is derived from an EMBL/GenBank/DDBJ whole genome shotgun (WGS) entry which is preliminary data.</text>
</comment>
<gene>
    <name evidence="2" type="ORF">ENSA7_21630</name>
</gene>
<evidence type="ECO:0000256" key="1">
    <source>
        <dbReference type="SAM" id="MobiDB-lite"/>
    </source>
</evidence>
<name>A0A2S9YSV3_9BACT</name>
<dbReference type="AlphaFoldDB" id="A0A2S9YSV3"/>
<feature type="compositionally biased region" description="Low complexity" evidence="1">
    <location>
        <begin position="1"/>
        <end position="18"/>
    </location>
</feature>
<dbReference type="Proteomes" id="UP000238823">
    <property type="component" value="Unassembled WGS sequence"/>
</dbReference>
<proteinExistence type="predicted"/>
<evidence type="ECO:0000313" key="2">
    <source>
        <dbReference type="EMBL" id="PRQ08191.1"/>
    </source>
</evidence>
<reference evidence="2 3" key="1">
    <citation type="submission" date="2018-03" db="EMBL/GenBank/DDBJ databases">
        <title>Draft Genome Sequences of the Obligatory Marine Myxobacteria Enhygromyxa salina SWB007.</title>
        <authorList>
            <person name="Poehlein A."/>
            <person name="Moghaddam J.A."/>
            <person name="Harms H."/>
            <person name="Alanjari M."/>
            <person name="Koenig G.M."/>
            <person name="Daniel R."/>
            <person name="Schaeberle T.F."/>
        </authorList>
    </citation>
    <scope>NUCLEOTIDE SEQUENCE [LARGE SCALE GENOMIC DNA]</scope>
    <source>
        <strain evidence="2 3">SWB007</strain>
    </source>
</reference>
<feature type="region of interest" description="Disordered" evidence="1">
    <location>
        <begin position="1"/>
        <end position="22"/>
    </location>
</feature>
<dbReference type="EMBL" id="PVNL01000044">
    <property type="protein sequence ID" value="PRQ08191.1"/>
    <property type="molecule type" value="Genomic_DNA"/>
</dbReference>
<accession>A0A2S9YSV3</accession>